<name>A0A6A5QUH6_AMPQU</name>
<keyword evidence="3" id="KW-1185">Reference proteome</keyword>
<dbReference type="EMBL" id="ML979134">
    <property type="protein sequence ID" value="KAF1918528.1"/>
    <property type="molecule type" value="Genomic_DNA"/>
</dbReference>
<proteinExistence type="predicted"/>
<organism evidence="2 3">
    <name type="scientific">Ampelomyces quisqualis</name>
    <name type="common">Powdery mildew agent</name>
    <dbReference type="NCBI Taxonomy" id="50730"/>
    <lineage>
        <taxon>Eukaryota</taxon>
        <taxon>Fungi</taxon>
        <taxon>Dikarya</taxon>
        <taxon>Ascomycota</taxon>
        <taxon>Pezizomycotina</taxon>
        <taxon>Dothideomycetes</taxon>
        <taxon>Pleosporomycetidae</taxon>
        <taxon>Pleosporales</taxon>
        <taxon>Pleosporineae</taxon>
        <taxon>Phaeosphaeriaceae</taxon>
        <taxon>Ampelomyces</taxon>
    </lineage>
</organism>
<feature type="compositionally biased region" description="Polar residues" evidence="1">
    <location>
        <begin position="1"/>
        <end position="10"/>
    </location>
</feature>
<feature type="region of interest" description="Disordered" evidence="1">
    <location>
        <begin position="1"/>
        <end position="33"/>
    </location>
</feature>
<dbReference type="Proteomes" id="UP000800096">
    <property type="component" value="Unassembled WGS sequence"/>
</dbReference>
<gene>
    <name evidence="2" type="ORF">BDU57DRAFT_515371</name>
</gene>
<protein>
    <submittedName>
        <fullName evidence="2">Uncharacterized protein</fullName>
    </submittedName>
</protein>
<evidence type="ECO:0000313" key="2">
    <source>
        <dbReference type="EMBL" id="KAF1918528.1"/>
    </source>
</evidence>
<feature type="compositionally biased region" description="Basic and acidic residues" evidence="1">
    <location>
        <begin position="23"/>
        <end position="33"/>
    </location>
</feature>
<sequence>MLYQITQSPAQRLGQGKGGVTVKEADKQRLPRRSTMEVSHKYKAVHMSRAVSKPIVRPLLWELSIAFSSAPRYVTTPTPSFPSHFSRSLAKARIRNSFNACSSFAIERCSHVNSSPVRHAAAGTSPLLHMCARSRHSTPHSSFVRLQSDANNTATLALTSLLTASYPAYIASPSRAVPSIRVSASE</sequence>
<accession>A0A6A5QUH6</accession>
<evidence type="ECO:0000313" key="3">
    <source>
        <dbReference type="Proteomes" id="UP000800096"/>
    </source>
</evidence>
<dbReference type="AlphaFoldDB" id="A0A6A5QUH6"/>
<evidence type="ECO:0000256" key="1">
    <source>
        <dbReference type="SAM" id="MobiDB-lite"/>
    </source>
</evidence>
<reference evidence="2" key="1">
    <citation type="journal article" date="2020" name="Stud. Mycol.">
        <title>101 Dothideomycetes genomes: a test case for predicting lifestyles and emergence of pathogens.</title>
        <authorList>
            <person name="Haridas S."/>
            <person name="Albert R."/>
            <person name="Binder M."/>
            <person name="Bloem J."/>
            <person name="Labutti K."/>
            <person name="Salamov A."/>
            <person name="Andreopoulos B."/>
            <person name="Baker S."/>
            <person name="Barry K."/>
            <person name="Bills G."/>
            <person name="Bluhm B."/>
            <person name="Cannon C."/>
            <person name="Castanera R."/>
            <person name="Culley D."/>
            <person name="Daum C."/>
            <person name="Ezra D."/>
            <person name="Gonzalez J."/>
            <person name="Henrissat B."/>
            <person name="Kuo A."/>
            <person name="Liang C."/>
            <person name="Lipzen A."/>
            <person name="Lutzoni F."/>
            <person name="Magnuson J."/>
            <person name="Mondo S."/>
            <person name="Nolan M."/>
            <person name="Ohm R."/>
            <person name="Pangilinan J."/>
            <person name="Park H.-J."/>
            <person name="Ramirez L."/>
            <person name="Alfaro M."/>
            <person name="Sun H."/>
            <person name="Tritt A."/>
            <person name="Yoshinaga Y."/>
            <person name="Zwiers L.-H."/>
            <person name="Turgeon B."/>
            <person name="Goodwin S."/>
            <person name="Spatafora J."/>
            <person name="Crous P."/>
            <person name="Grigoriev I."/>
        </authorList>
    </citation>
    <scope>NUCLEOTIDE SEQUENCE</scope>
    <source>
        <strain evidence="2">HMLAC05119</strain>
    </source>
</reference>